<evidence type="ECO:0000313" key="2">
    <source>
        <dbReference type="EMBL" id="AQS60167.1"/>
    </source>
</evidence>
<dbReference type="InterPro" id="IPR038587">
    <property type="entry name" value="Ribosomal_eL40_sf"/>
</dbReference>
<evidence type="ECO:0000259" key="1">
    <source>
        <dbReference type="Pfam" id="PF13240"/>
    </source>
</evidence>
<name>A0A1S6IZH4_9FIRM</name>
<sequence>MEFIKNISEKAKDFGEKAKEITKRSGELLEVTKMRYEIGKLERIMVNNVEAIGELYYRKFKGEEELAAEIERLCQSTQTVEQDIANLRAQIEKLMPKAPICPNCQTELAEGAKFCHKCGSKIEEQ</sequence>
<dbReference type="EMBL" id="CP019698">
    <property type="protein sequence ID" value="AQS60167.1"/>
    <property type="molecule type" value="Genomic_DNA"/>
</dbReference>
<reference evidence="2 3" key="1">
    <citation type="journal article" date="2016" name="Int. J. Syst. Evol. Microbiol.">
        <title>Desulfotomaculum ferrireducens sp. nov., a moderately thermophilic sulfate-reducing and dissimilatory Fe(III)-reducing bacterium isolated from compost.</title>
        <authorList>
            <person name="Yang G."/>
            <person name="Guo J."/>
            <person name="Zhuang L."/>
            <person name="Yuan Y."/>
            <person name="Zhou S."/>
        </authorList>
    </citation>
    <scope>NUCLEOTIDE SEQUENCE [LARGE SCALE GENOMIC DNA]</scope>
    <source>
        <strain evidence="2 3">GSS09</strain>
    </source>
</reference>
<dbReference type="Gene3D" id="4.10.1060.50">
    <property type="match status" value="1"/>
</dbReference>
<dbReference type="InterPro" id="IPR026870">
    <property type="entry name" value="Zinc_ribbon_dom"/>
</dbReference>
<accession>A0A1S6IZH4</accession>
<evidence type="ECO:0000313" key="3">
    <source>
        <dbReference type="Proteomes" id="UP000189464"/>
    </source>
</evidence>
<dbReference type="Proteomes" id="UP000189464">
    <property type="component" value="Chromosome"/>
</dbReference>
<feature type="domain" description="Zinc-ribbon" evidence="1">
    <location>
        <begin position="101"/>
        <end position="121"/>
    </location>
</feature>
<dbReference type="KEGG" id="dfg:B0537_14420"/>
<organism evidence="2 3">
    <name type="scientific">Desulforamulus ferrireducens</name>
    <dbReference type="NCBI Taxonomy" id="1833852"/>
    <lineage>
        <taxon>Bacteria</taxon>
        <taxon>Bacillati</taxon>
        <taxon>Bacillota</taxon>
        <taxon>Clostridia</taxon>
        <taxon>Eubacteriales</taxon>
        <taxon>Peptococcaceae</taxon>
        <taxon>Desulforamulus</taxon>
    </lineage>
</organism>
<protein>
    <submittedName>
        <fullName evidence="2">Zinc ribbon domain-containing protein</fullName>
    </submittedName>
</protein>
<dbReference type="AlphaFoldDB" id="A0A1S6IZH4"/>
<dbReference type="Pfam" id="PF13240">
    <property type="entry name" value="Zn_Ribbon_1"/>
    <property type="match status" value="1"/>
</dbReference>
<keyword evidence="3" id="KW-1185">Reference proteome</keyword>
<proteinExistence type="predicted"/>
<gene>
    <name evidence="2" type="ORF">B0537_14420</name>
</gene>
<dbReference type="OrthoDB" id="1807261at2"/>
<dbReference type="STRING" id="1833852.B0537_14420"/>
<dbReference type="RefSeq" id="WP_077715203.1">
    <property type="nucleotide sequence ID" value="NZ_CP019698.1"/>
</dbReference>